<organism evidence="1 2">
    <name type="scientific">Pseudanabaena yagii GIHE-NHR1</name>
    <dbReference type="NCBI Taxonomy" id="2722753"/>
    <lineage>
        <taxon>Bacteria</taxon>
        <taxon>Bacillati</taxon>
        <taxon>Cyanobacteriota</taxon>
        <taxon>Cyanophyceae</taxon>
        <taxon>Pseudanabaenales</taxon>
        <taxon>Pseudanabaenaceae</taxon>
        <taxon>Pseudanabaena</taxon>
        <taxon>Pseudanabaena yagii</taxon>
    </lineage>
</organism>
<dbReference type="Gene3D" id="3.40.50.1000">
    <property type="entry name" value="HAD superfamily/HAD-like"/>
    <property type="match status" value="1"/>
</dbReference>
<proteinExistence type="predicted"/>
<keyword evidence="1" id="KW-0378">Hydrolase</keyword>
<dbReference type="SUPFAM" id="SSF56784">
    <property type="entry name" value="HAD-like"/>
    <property type="match status" value="1"/>
</dbReference>
<dbReference type="NCBIfam" id="TIGR02252">
    <property type="entry name" value="DREG-2"/>
    <property type="match status" value="1"/>
</dbReference>
<dbReference type="NCBIfam" id="TIGR01549">
    <property type="entry name" value="HAD-SF-IA-v1"/>
    <property type="match status" value="1"/>
</dbReference>
<reference evidence="1 2" key="1">
    <citation type="submission" date="2020-03" db="EMBL/GenBank/DDBJ databases">
        <title>Draft Genome Sequence of 2-Methylisoborneol Producing Pseudanabaena yagii Strain GIHE-NHR1 Isolated from North Han River in South Korea.</title>
        <authorList>
            <person name="Jeong J."/>
        </authorList>
    </citation>
    <scope>NUCLEOTIDE SEQUENCE [LARGE SCALE GENOMIC DNA]</scope>
    <source>
        <strain evidence="1 2">GIHE-NHR1</strain>
    </source>
</reference>
<dbReference type="InterPro" id="IPR006439">
    <property type="entry name" value="HAD-SF_hydro_IA"/>
</dbReference>
<dbReference type="SFLD" id="SFLDS00003">
    <property type="entry name" value="Haloacid_Dehalogenase"/>
    <property type="match status" value="1"/>
</dbReference>
<name>A0ABX1LTC1_9CYAN</name>
<dbReference type="InterPro" id="IPR023214">
    <property type="entry name" value="HAD_sf"/>
</dbReference>
<dbReference type="PANTHER" id="PTHR46191">
    <property type="match status" value="1"/>
</dbReference>
<dbReference type="Proteomes" id="UP000738376">
    <property type="component" value="Unassembled WGS sequence"/>
</dbReference>
<dbReference type="Gene3D" id="1.10.150.720">
    <property type="entry name" value="Haloacid dehalogenase-like hydrolase"/>
    <property type="match status" value="1"/>
</dbReference>
<dbReference type="InterPro" id="IPR044924">
    <property type="entry name" value="HAD-SF_hydro_IA_REG-2-like_cap"/>
</dbReference>
<sequence length="237" mass="26857">MRSPQVIYLDAVGTVFGVRDSVGEQYAKVAIDFGVNLDEQAINYAFYQSFQAAPRIAFPNLPQAEIPIAEYKWWRSLAEQTFRQTGDFAKFANFDQFFNQLYAYFATTEPWAIYQDVRIALDAWKKQGIALGVLSNFDSRIYKVIADLELKSYFDSITISTEVGAAKPQATIFKTALAKHQLERSPDLAWHIGDSFGEDYEGATAVGITSFWLNRDRRPAKDLAQQTARTIHLLTDL</sequence>
<dbReference type="Pfam" id="PF00702">
    <property type="entry name" value="Hydrolase"/>
    <property type="match status" value="1"/>
</dbReference>
<dbReference type="EMBL" id="JAAVJL010000001">
    <property type="protein sequence ID" value="NMF58746.1"/>
    <property type="molecule type" value="Genomic_DNA"/>
</dbReference>
<accession>A0ABX1LTC1</accession>
<gene>
    <name evidence="1" type="ORF">HC246_12115</name>
</gene>
<evidence type="ECO:0000313" key="2">
    <source>
        <dbReference type="Proteomes" id="UP000738376"/>
    </source>
</evidence>
<dbReference type="RefSeq" id="WP_169363606.1">
    <property type="nucleotide sequence ID" value="NZ_JAAVJL010000001.1"/>
</dbReference>
<evidence type="ECO:0000313" key="1">
    <source>
        <dbReference type="EMBL" id="NMF58746.1"/>
    </source>
</evidence>
<dbReference type="SFLD" id="SFLDG01129">
    <property type="entry name" value="C1.5:_HAD__Beta-PGM__Phosphata"/>
    <property type="match status" value="1"/>
</dbReference>
<keyword evidence="2" id="KW-1185">Reference proteome</keyword>
<dbReference type="InterPro" id="IPR051828">
    <property type="entry name" value="HAD-like_hydrolase_domain"/>
</dbReference>
<dbReference type="InterPro" id="IPR011949">
    <property type="entry name" value="HAD-SF_hydro_IA_REG-2-like"/>
</dbReference>
<dbReference type="InterPro" id="IPR036412">
    <property type="entry name" value="HAD-like_sf"/>
</dbReference>
<dbReference type="GO" id="GO:0016787">
    <property type="term" value="F:hydrolase activity"/>
    <property type="evidence" value="ECO:0007669"/>
    <property type="project" value="UniProtKB-KW"/>
</dbReference>
<dbReference type="PANTHER" id="PTHR46191:SF2">
    <property type="entry name" value="HALOACID DEHALOGENASE-LIKE HYDROLASE DOMAIN-CONTAINING PROTEIN 3"/>
    <property type="match status" value="1"/>
</dbReference>
<comment type="caution">
    <text evidence="1">The sequence shown here is derived from an EMBL/GenBank/DDBJ whole genome shotgun (WGS) entry which is preliminary data.</text>
</comment>
<protein>
    <submittedName>
        <fullName evidence="1">HAD-IA family hydrolase</fullName>
    </submittedName>
</protein>